<dbReference type="KEGG" id="gtt:GUITHDRAFT_102389"/>
<dbReference type="AlphaFoldDB" id="L1JUN7"/>
<reference evidence="4" key="2">
    <citation type="submission" date="2012-11" db="EMBL/GenBank/DDBJ databases">
        <authorList>
            <person name="Kuo A."/>
            <person name="Curtis B.A."/>
            <person name="Tanifuji G."/>
            <person name="Burki F."/>
            <person name="Gruber A."/>
            <person name="Irimia M."/>
            <person name="Maruyama S."/>
            <person name="Arias M.C."/>
            <person name="Ball S.G."/>
            <person name="Gile G.H."/>
            <person name="Hirakawa Y."/>
            <person name="Hopkins J.F."/>
            <person name="Rensing S.A."/>
            <person name="Schmutz J."/>
            <person name="Symeonidi A."/>
            <person name="Elias M."/>
            <person name="Eveleigh R.J."/>
            <person name="Herman E.K."/>
            <person name="Klute M.J."/>
            <person name="Nakayama T."/>
            <person name="Obornik M."/>
            <person name="Reyes-Prieto A."/>
            <person name="Armbrust E.V."/>
            <person name="Aves S.J."/>
            <person name="Beiko R.G."/>
            <person name="Coutinho P."/>
            <person name="Dacks J.B."/>
            <person name="Durnford D.G."/>
            <person name="Fast N.M."/>
            <person name="Green B.R."/>
            <person name="Grisdale C."/>
            <person name="Hempe F."/>
            <person name="Henrissat B."/>
            <person name="Hoppner M.P."/>
            <person name="Ishida K.-I."/>
            <person name="Kim E."/>
            <person name="Koreny L."/>
            <person name="Kroth P.G."/>
            <person name="Liu Y."/>
            <person name="Malik S.-B."/>
            <person name="Maier U.G."/>
            <person name="McRose D."/>
            <person name="Mock T."/>
            <person name="Neilson J.A."/>
            <person name="Onodera N.T."/>
            <person name="Poole A.M."/>
            <person name="Pritham E.J."/>
            <person name="Richards T.A."/>
            <person name="Rocap G."/>
            <person name="Roy S.W."/>
            <person name="Sarai C."/>
            <person name="Schaack S."/>
            <person name="Shirato S."/>
            <person name="Slamovits C.H."/>
            <person name="Spencer D.F."/>
            <person name="Suzuki S."/>
            <person name="Worden A.Z."/>
            <person name="Zauner S."/>
            <person name="Barry K."/>
            <person name="Bell C."/>
            <person name="Bharti A.K."/>
            <person name="Crow J.A."/>
            <person name="Grimwood J."/>
            <person name="Kramer R."/>
            <person name="Lindquist E."/>
            <person name="Lucas S."/>
            <person name="Salamov A."/>
            <person name="McFadden G.I."/>
            <person name="Lane C.E."/>
            <person name="Keeling P.J."/>
            <person name="Gray M.W."/>
            <person name="Grigoriev I.V."/>
            <person name="Archibald J.M."/>
        </authorList>
    </citation>
    <scope>NUCLEOTIDE SEQUENCE</scope>
    <source>
        <strain evidence="4">CCMP2712</strain>
    </source>
</reference>
<evidence type="ECO:0000313" key="2">
    <source>
        <dbReference type="EMBL" id="EKX51783.1"/>
    </source>
</evidence>
<gene>
    <name evidence="2" type="ORF">GUITHDRAFT_102389</name>
</gene>
<accession>L1JUN7</accession>
<reference evidence="3" key="3">
    <citation type="submission" date="2016-03" db="UniProtKB">
        <authorList>
            <consortium name="EnsemblProtists"/>
        </authorList>
    </citation>
    <scope>IDENTIFICATION</scope>
</reference>
<keyword evidence="4" id="KW-1185">Reference proteome</keyword>
<dbReference type="HOGENOM" id="CLU_394042_0_0_1"/>
<dbReference type="EnsemblProtists" id="EKX51783">
    <property type="protein sequence ID" value="EKX51783"/>
    <property type="gene ID" value="GUITHDRAFT_102389"/>
</dbReference>
<proteinExistence type="predicted"/>
<evidence type="ECO:0000313" key="4">
    <source>
        <dbReference type="Proteomes" id="UP000011087"/>
    </source>
</evidence>
<evidence type="ECO:0000313" key="3">
    <source>
        <dbReference type="EnsemblProtists" id="EKX51783"/>
    </source>
</evidence>
<protein>
    <submittedName>
        <fullName evidence="2 3">Uncharacterized protein</fullName>
    </submittedName>
</protein>
<sequence>MEYGGNKSHGKRMMATDKARAHKTLLLLLLLLLFLLGIACWLHGQGQGQVHAELGELDEMIDDDDNDDDRFVGYLAWSPQHVANAMNEAQSTMQHIVRDWKSNYSSNSTVQEGLWRTMHSLQEAFAPNGTLKHAASDAILILRGTRRERMAADWNGSFAKSSILRDLSKIKSKSEMLARQAAGEEEEQAAKIARLFHSVSKSRSRMKQLLEEAESISRNYARNADKVRGRMGELSQTFGRVAVKDINKVEVKEILQGLPKNLRVRSSGVLREVEKEEEKLQEVKKLNAKMVASLRQQVEHLKEKGEDLQADDATSMGRIASLDSTVQRYLDKNKMFINETVSSDDRDVQAVAKQEDKDAEQLAALVDPCVKERQGWREMKRLLSELEDKLKAQQNLTRHEEEDVEEAEKKLLAAEAHFRLSSWQVGGEKGDEQKEESGSLLEELVKKLEVSRKTTALLVIKQANEHARVEEEMNELDAERDMVEQIGVMISQAKTSQARAVAKELETKKLPFSSELAALTSGLYSSLSSKKGRLETILQNLISYIDHDRQALQEELEQAWEWKVESAKKLHEKAAAVMEDEELVVPGLRERYEEAKKARDAARLKVATSMLIDPSVRRLQSSIAKVERWAEDARRKLLVCTDSLGSGWRSAVLGEPKTREEWGEVKHMLYKKDGQELQEALEILSRAPAKASGSGVRIVP</sequence>
<keyword evidence="1" id="KW-0175">Coiled coil</keyword>
<organism evidence="2">
    <name type="scientific">Guillardia theta (strain CCMP2712)</name>
    <name type="common">Cryptophyte</name>
    <dbReference type="NCBI Taxonomy" id="905079"/>
    <lineage>
        <taxon>Eukaryota</taxon>
        <taxon>Cryptophyceae</taxon>
        <taxon>Pyrenomonadales</taxon>
        <taxon>Geminigeraceae</taxon>
        <taxon>Guillardia</taxon>
    </lineage>
</organism>
<dbReference type="GeneID" id="17308568"/>
<dbReference type="EMBL" id="JH992974">
    <property type="protein sequence ID" value="EKX51783.1"/>
    <property type="molecule type" value="Genomic_DNA"/>
</dbReference>
<feature type="coiled-coil region" evidence="1">
    <location>
        <begin position="273"/>
        <end position="311"/>
    </location>
</feature>
<reference evidence="2 4" key="1">
    <citation type="journal article" date="2012" name="Nature">
        <title>Algal genomes reveal evolutionary mosaicism and the fate of nucleomorphs.</title>
        <authorList>
            <consortium name="DOE Joint Genome Institute"/>
            <person name="Curtis B.A."/>
            <person name="Tanifuji G."/>
            <person name="Burki F."/>
            <person name="Gruber A."/>
            <person name="Irimia M."/>
            <person name="Maruyama S."/>
            <person name="Arias M.C."/>
            <person name="Ball S.G."/>
            <person name="Gile G.H."/>
            <person name="Hirakawa Y."/>
            <person name="Hopkins J.F."/>
            <person name="Kuo A."/>
            <person name="Rensing S.A."/>
            <person name="Schmutz J."/>
            <person name="Symeonidi A."/>
            <person name="Elias M."/>
            <person name="Eveleigh R.J."/>
            <person name="Herman E.K."/>
            <person name="Klute M.J."/>
            <person name="Nakayama T."/>
            <person name="Obornik M."/>
            <person name="Reyes-Prieto A."/>
            <person name="Armbrust E.V."/>
            <person name="Aves S.J."/>
            <person name="Beiko R.G."/>
            <person name="Coutinho P."/>
            <person name="Dacks J.B."/>
            <person name="Durnford D.G."/>
            <person name="Fast N.M."/>
            <person name="Green B.R."/>
            <person name="Grisdale C.J."/>
            <person name="Hempel F."/>
            <person name="Henrissat B."/>
            <person name="Hoppner M.P."/>
            <person name="Ishida K."/>
            <person name="Kim E."/>
            <person name="Koreny L."/>
            <person name="Kroth P.G."/>
            <person name="Liu Y."/>
            <person name="Malik S.B."/>
            <person name="Maier U.G."/>
            <person name="McRose D."/>
            <person name="Mock T."/>
            <person name="Neilson J.A."/>
            <person name="Onodera N.T."/>
            <person name="Poole A.M."/>
            <person name="Pritham E.J."/>
            <person name="Richards T.A."/>
            <person name="Rocap G."/>
            <person name="Roy S.W."/>
            <person name="Sarai C."/>
            <person name="Schaack S."/>
            <person name="Shirato S."/>
            <person name="Slamovits C.H."/>
            <person name="Spencer D.F."/>
            <person name="Suzuki S."/>
            <person name="Worden A.Z."/>
            <person name="Zauner S."/>
            <person name="Barry K."/>
            <person name="Bell C."/>
            <person name="Bharti A.K."/>
            <person name="Crow J.A."/>
            <person name="Grimwood J."/>
            <person name="Kramer R."/>
            <person name="Lindquist E."/>
            <person name="Lucas S."/>
            <person name="Salamov A."/>
            <person name="McFadden G.I."/>
            <person name="Lane C.E."/>
            <person name="Keeling P.J."/>
            <person name="Gray M.W."/>
            <person name="Grigoriev I.V."/>
            <person name="Archibald J.M."/>
        </authorList>
    </citation>
    <scope>NUCLEOTIDE SEQUENCE</scope>
    <source>
        <strain evidence="2 4">CCMP2712</strain>
    </source>
</reference>
<dbReference type="PaxDb" id="55529-EKX51783"/>
<feature type="coiled-coil region" evidence="1">
    <location>
        <begin position="376"/>
        <end position="417"/>
    </location>
</feature>
<evidence type="ECO:0000256" key="1">
    <source>
        <dbReference type="SAM" id="Coils"/>
    </source>
</evidence>
<dbReference type="STRING" id="905079.L1JUN7"/>
<feature type="coiled-coil region" evidence="1">
    <location>
        <begin position="459"/>
        <end position="486"/>
    </location>
</feature>
<dbReference type="RefSeq" id="XP_005838763.1">
    <property type="nucleotide sequence ID" value="XM_005838706.1"/>
</dbReference>
<name>L1JUN7_GUITC</name>
<dbReference type="Proteomes" id="UP000011087">
    <property type="component" value="Unassembled WGS sequence"/>
</dbReference>